<feature type="transmembrane region" description="Helical" evidence="1">
    <location>
        <begin position="49"/>
        <end position="68"/>
    </location>
</feature>
<evidence type="ECO:0000313" key="3">
    <source>
        <dbReference type="Proteomes" id="UP001499984"/>
    </source>
</evidence>
<feature type="transmembrane region" description="Helical" evidence="1">
    <location>
        <begin position="25"/>
        <end position="43"/>
    </location>
</feature>
<evidence type="ECO:0008006" key="4">
    <source>
        <dbReference type="Google" id="ProtNLM"/>
    </source>
</evidence>
<name>A0ABP7UK13_9ACTN</name>
<keyword evidence="1" id="KW-1133">Transmembrane helix</keyword>
<reference evidence="3" key="1">
    <citation type="journal article" date="2019" name="Int. J. Syst. Evol. Microbiol.">
        <title>The Global Catalogue of Microorganisms (GCM) 10K type strain sequencing project: providing services to taxonomists for standard genome sequencing and annotation.</title>
        <authorList>
            <consortium name="The Broad Institute Genomics Platform"/>
            <consortium name="The Broad Institute Genome Sequencing Center for Infectious Disease"/>
            <person name="Wu L."/>
            <person name="Ma J."/>
        </authorList>
    </citation>
    <scope>NUCLEOTIDE SEQUENCE [LARGE SCALE GENOMIC DNA]</scope>
    <source>
        <strain evidence="3">JCM 16925</strain>
    </source>
</reference>
<proteinExistence type="predicted"/>
<organism evidence="2 3">
    <name type="scientific">Streptomyces shaanxiensis</name>
    <dbReference type="NCBI Taxonomy" id="653357"/>
    <lineage>
        <taxon>Bacteria</taxon>
        <taxon>Bacillati</taxon>
        <taxon>Actinomycetota</taxon>
        <taxon>Actinomycetes</taxon>
        <taxon>Kitasatosporales</taxon>
        <taxon>Streptomycetaceae</taxon>
        <taxon>Streptomyces</taxon>
    </lineage>
</organism>
<keyword evidence="1" id="KW-0812">Transmembrane</keyword>
<keyword evidence="1" id="KW-0472">Membrane</keyword>
<accession>A0ABP7UK13</accession>
<evidence type="ECO:0000313" key="2">
    <source>
        <dbReference type="EMBL" id="GAA4043684.1"/>
    </source>
</evidence>
<dbReference type="Proteomes" id="UP001499984">
    <property type="component" value="Unassembled WGS sequence"/>
</dbReference>
<keyword evidence="3" id="KW-1185">Reference proteome</keyword>
<gene>
    <name evidence="2" type="ORF">GCM10022233_11110</name>
</gene>
<sequence>MANPPLAPDAAQVLRHNRALLYRHIVTRLALAVTLFAVPYVAHLAGYDAALPGFGIPAALLVLIFLMLRLRHGSRIKVCEKVLHTYPLEYRTRVSWKGSEWKYLGDVHTVRLSVRGQHGAPSLRAVNATTMRRRPKEAEEGGAWFAGDPAFGGVMVLPGSNDMFFVQPADWKKYEQERAQADPQRVALAEQAGISRLLEKEPNILVGG</sequence>
<protein>
    <recommendedName>
        <fullName evidence="4">PH domain-containing protein</fullName>
    </recommendedName>
</protein>
<dbReference type="EMBL" id="BAAAZY010000005">
    <property type="protein sequence ID" value="GAA4043684.1"/>
    <property type="molecule type" value="Genomic_DNA"/>
</dbReference>
<evidence type="ECO:0000256" key="1">
    <source>
        <dbReference type="SAM" id="Phobius"/>
    </source>
</evidence>
<comment type="caution">
    <text evidence="2">The sequence shown here is derived from an EMBL/GenBank/DDBJ whole genome shotgun (WGS) entry which is preliminary data.</text>
</comment>
<dbReference type="RefSeq" id="WP_345009167.1">
    <property type="nucleotide sequence ID" value="NZ_BAAAZY010000005.1"/>
</dbReference>